<gene>
    <name evidence="2" type="ORF">PGLA1383_LOCUS15812</name>
</gene>
<dbReference type="OrthoDB" id="6378606at2759"/>
<dbReference type="GO" id="GO:0003676">
    <property type="term" value="F:nucleic acid binding"/>
    <property type="evidence" value="ECO:0007669"/>
    <property type="project" value="InterPro"/>
</dbReference>
<dbReference type="InterPro" id="IPR050951">
    <property type="entry name" value="Retrovirus_Pol_polyprotein"/>
</dbReference>
<evidence type="ECO:0000259" key="1">
    <source>
        <dbReference type="PROSITE" id="PS50994"/>
    </source>
</evidence>
<evidence type="ECO:0000313" key="3">
    <source>
        <dbReference type="Proteomes" id="UP000654075"/>
    </source>
</evidence>
<dbReference type="SUPFAM" id="SSF53098">
    <property type="entry name" value="Ribonuclease H-like"/>
    <property type="match status" value="1"/>
</dbReference>
<dbReference type="Pfam" id="PF17921">
    <property type="entry name" value="Integrase_H2C2"/>
    <property type="match status" value="1"/>
</dbReference>
<keyword evidence="3" id="KW-1185">Reference proteome</keyword>
<dbReference type="GO" id="GO:0015074">
    <property type="term" value="P:DNA integration"/>
    <property type="evidence" value="ECO:0007669"/>
    <property type="project" value="InterPro"/>
</dbReference>
<dbReference type="InterPro" id="IPR036397">
    <property type="entry name" value="RNaseH_sf"/>
</dbReference>
<organism evidence="2 3">
    <name type="scientific">Polarella glacialis</name>
    <name type="common">Dinoflagellate</name>
    <dbReference type="NCBI Taxonomy" id="89957"/>
    <lineage>
        <taxon>Eukaryota</taxon>
        <taxon>Sar</taxon>
        <taxon>Alveolata</taxon>
        <taxon>Dinophyceae</taxon>
        <taxon>Suessiales</taxon>
        <taxon>Suessiaceae</taxon>
        <taxon>Polarella</taxon>
    </lineage>
</organism>
<dbReference type="OMA" id="FNDHAVR"/>
<dbReference type="EMBL" id="CAJNNV010009421">
    <property type="protein sequence ID" value="CAE8597367.1"/>
    <property type="molecule type" value="Genomic_DNA"/>
</dbReference>
<comment type="caution">
    <text evidence="2">The sequence shown here is derived from an EMBL/GenBank/DDBJ whole genome shotgun (WGS) entry which is preliminary data.</text>
</comment>
<protein>
    <recommendedName>
        <fullName evidence="1">Integrase catalytic domain-containing protein</fullName>
    </recommendedName>
</protein>
<dbReference type="PANTHER" id="PTHR37984:SF5">
    <property type="entry name" value="PROTEIN NYNRIN-LIKE"/>
    <property type="match status" value="1"/>
</dbReference>
<evidence type="ECO:0000313" key="2">
    <source>
        <dbReference type="EMBL" id="CAE8597367.1"/>
    </source>
</evidence>
<sequence length="493" mass="55244">MTWKRLLLASVHNTATGAHKGSQEMYEELSDIVAWFPANGMRSDCQKWVDRCRHCVGVHRRPIGQPPPKPVLEFRPFYRIQIDLIEIRPKGEDGETHILTAVCVASRYPFFRNIVGRESTTVAETLLDIILDMGLVPAIIQSDLEFMNIVLEELVSMMGGSQLFSTALRPQSQGIDERSHKDIRAGFAILIELLSRAAPRRWPKYTRWMESKLRQKHLIHGKDATPFSVIHGFSGSSSLRSALSCLSEIPDELVHNDWLQAIVQESKYLTSVTAEHFKMSAEVASSASTAANRRFVNVEAGELVLVQKPFYEKGQGMVLPQNDGPFVVDLVFNDHAVRLRDVLSGDPVFNGRRVATSRLVRFPFPPEWAQHDLREDVDAHVTFKVGDMVVVEHALGNNKRCSVARVERVFNTGAQAEVKLFEVALGDRFGPWTRRKWMPVDGPYEVVAFVDIVCAAELEHSALSARTLELLAAAGVPLHIAKSKSLPQRVLAE</sequence>
<dbReference type="AlphaFoldDB" id="A0A813E8C5"/>
<dbReference type="Proteomes" id="UP000654075">
    <property type="component" value="Unassembled WGS sequence"/>
</dbReference>
<dbReference type="InterPro" id="IPR012337">
    <property type="entry name" value="RNaseH-like_sf"/>
</dbReference>
<dbReference type="InterPro" id="IPR041588">
    <property type="entry name" value="Integrase_H2C2"/>
</dbReference>
<feature type="domain" description="Integrase catalytic" evidence="1">
    <location>
        <begin position="72"/>
        <end position="234"/>
    </location>
</feature>
<name>A0A813E8C5_POLGL</name>
<reference evidence="2" key="1">
    <citation type="submission" date="2021-02" db="EMBL/GenBank/DDBJ databases">
        <authorList>
            <person name="Dougan E. K."/>
            <person name="Rhodes N."/>
            <person name="Thang M."/>
            <person name="Chan C."/>
        </authorList>
    </citation>
    <scope>NUCLEOTIDE SEQUENCE</scope>
</reference>
<accession>A0A813E8C5</accession>
<dbReference type="PROSITE" id="PS50994">
    <property type="entry name" value="INTEGRASE"/>
    <property type="match status" value="1"/>
</dbReference>
<dbReference type="Gene3D" id="3.30.420.10">
    <property type="entry name" value="Ribonuclease H-like superfamily/Ribonuclease H"/>
    <property type="match status" value="1"/>
</dbReference>
<dbReference type="PANTHER" id="PTHR37984">
    <property type="entry name" value="PROTEIN CBG26694"/>
    <property type="match status" value="1"/>
</dbReference>
<proteinExistence type="predicted"/>
<dbReference type="InterPro" id="IPR001584">
    <property type="entry name" value="Integrase_cat-core"/>
</dbReference>
<dbReference type="Gene3D" id="1.10.340.70">
    <property type="match status" value="1"/>
</dbReference>